<organism evidence="1 2">
    <name type="scientific">Corchorus capsularis</name>
    <name type="common">Jute</name>
    <dbReference type="NCBI Taxonomy" id="210143"/>
    <lineage>
        <taxon>Eukaryota</taxon>
        <taxon>Viridiplantae</taxon>
        <taxon>Streptophyta</taxon>
        <taxon>Embryophyta</taxon>
        <taxon>Tracheophyta</taxon>
        <taxon>Spermatophyta</taxon>
        <taxon>Magnoliopsida</taxon>
        <taxon>eudicotyledons</taxon>
        <taxon>Gunneridae</taxon>
        <taxon>Pentapetalae</taxon>
        <taxon>rosids</taxon>
        <taxon>malvids</taxon>
        <taxon>Malvales</taxon>
        <taxon>Malvaceae</taxon>
        <taxon>Grewioideae</taxon>
        <taxon>Apeibeae</taxon>
        <taxon>Corchorus</taxon>
    </lineage>
</organism>
<gene>
    <name evidence="1" type="ORF">CCACVL1_20149</name>
</gene>
<name>A0A1R3HCD1_COCAP</name>
<accession>A0A1R3HCD1</accession>
<evidence type="ECO:0000313" key="2">
    <source>
        <dbReference type="Proteomes" id="UP000188268"/>
    </source>
</evidence>
<keyword evidence="2" id="KW-1185">Reference proteome</keyword>
<sequence>MAVLSEYLLGLLAMRRSDLAPTW</sequence>
<evidence type="ECO:0000313" key="1">
    <source>
        <dbReference type="EMBL" id="OMO67989.1"/>
    </source>
</evidence>
<dbReference type="Gramene" id="OMO67989">
    <property type="protein sequence ID" value="OMO67989"/>
    <property type="gene ID" value="CCACVL1_20149"/>
</dbReference>
<dbReference type="Proteomes" id="UP000188268">
    <property type="component" value="Unassembled WGS sequence"/>
</dbReference>
<proteinExistence type="predicted"/>
<protein>
    <submittedName>
        <fullName evidence="1">Uncharacterized protein</fullName>
    </submittedName>
</protein>
<dbReference type="AlphaFoldDB" id="A0A1R3HCD1"/>
<reference evidence="1 2" key="1">
    <citation type="submission" date="2013-09" db="EMBL/GenBank/DDBJ databases">
        <title>Corchorus capsularis genome sequencing.</title>
        <authorList>
            <person name="Alam M."/>
            <person name="Haque M.S."/>
            <person name="Islam M.S."/>
            <person name="Emdad E.M."/>
            <person name="Islam M.M."/>
            <person name="Ahmed B."/>
            <person name="Halim A."/>
            <person name="Hossen Q.M.M."/>
            <person name="Hossain M.Z."/>
            <person name="Ahmed R."/>
            <person name="Khan M.M."/>
            <person name="Islam R."/>
            <person name="Rashid M.M."/>
            <person name="Khan S.A."/>
            <person name="Rahman M.S."/>
            <person name="Alam M."/>
        </authorList>
    </citation>
    <scope>NUCLEOTIDE SEQUENCE [LARGE SCALE GENOMIC DNA]</scope>
    <source>
        <strain evidence="2">cv. CVL-1</strain>
        <tissue evidence="1">Whole seedling</tissue>
    </source>
</reference>
<comment type="caution">
    <text evidence="1">The sequence shown here is derived from an EMBL/GenBank/DDBJ whole genome shotgun (WGS) entry which is preliminary data.</text>
</comment>
<dbReference type="EMBL" id="AWWV01012306">
    <property type="protein sequence ID" value="OMO67989.1"/>
    <property type="molecule type" value="Genomic_DNA"/>
</dbReference>